<evidence type="ECO:0000313" key="2">
    <source>
        <dbReference type="Proteomes" id="UP000297452"/>
    </source>
</evidence>
<keyword evidence="2" id="KW-1185">Reference proteome</keyword>
<dbReference type="Proteomes" id="UP000297452">
    <property type="component" value="Unassembled WGS sequence"/>
</dbReference>
<dbReference type="EMBL" id="PQXJ01000339">
    <property type="protein sequence ID" value="TGO51959.1"/>
    <property type="molecule type" value="Genomic_DNA"/>
</dbReference>
<sequence length="72" mass="8206">MPTEAGHRHSIGCMDLGEEEVVKENCEVAVFLRRRQICYTQARPRLQIIPINEYILDSNSDMEAGSGTRVRD</sequence>
<proteinExistence type="predicted"/>
<evidence type="ECO:0000313" key="1">
    <source>
        <dbReference type="EMBL" id="TGO51959.1"/>
    </source>
</evidence>
<gene>
    <name evidence="1" type="ORF">BOTNAR_0339g00070</name>
</gene>
<protein>
    <submittedName>
        <fullName evidence="1">Uncharacterized protein</fullName>
    </submittedName>
</protein>
<name>A0A4Z1HS57_9HELO</name>
<dbReference type="AlphaFoldDB" id="A0A4Z1HS57"/>
<accession>A0A4Z1HS57</accession>
<reference evidence="1 2" key="1">
    <citation type="submission" date="2017-12" db="EMBL/GenBank/DDBJ databases">
        <title>Comparative genomics of Botrytis spp.</title>
        <authorList>
            <person name="Valero-Jimenez C.A."/>
            <person name="Tapia P."/>
            <person name="Veloso J."/>
            <person name="Silva-Moreno E."/>
            <person name="Staats M."/>
            <person name="Valdes J.H."/>
            <person name="Van Kan J.A.L."/>
        </authorList>
    </citation>
    <scope>NUCLEOTIDE SEQUENCE [LARGE SCALE GENOMIC DNA]</scope>
    <source>
        <strain evidence="1 2">MUCL2120</strain>
    </source>
</reference>
<organism evidence="1 2">
    <name type="scientific">Botryotinia narcissicola</name>
    <dbReference type="NCBI Taxonomy" id="278944"/>
    <lineage>
        <taxon>Eukaryota</taxon>
        <taxon>Fungi</taxon>
        <taxon>Dikarya</taxon>
        <taxon>Ascomycota</taxon>
        <taxon>Pezizomycotina</taxon>
        <taxon>Leotiomycetes</taxon>
        <taxon>Helotiales</taxon>
        <taxon>Sclerotiniaceae</taxon>
        <taxon>Botryotinia</taxon>
    </lineage>
</organism>
<comment type="caution">
    <text evidence="1">The sequence shown here is derived from an EMBL/GenBank/DDBJ whole genome shotgun (WGS) entry which is preliminary data.</text>
</comment>